<evidence type="ECO:0000313" key="2">
    <source>
        <dbReference type="Proteomes" id="UP000556700"/>
    </source>
</evidence>
<dbReference type="AlphaFoldDB" id="A0A6V6Z8K2"/>
<keyword evidence="2" id="KW-1185">Reference proteome</keyword>
<accession>A0A6V6Z8K2</accession>
<protein>
    <submittedName>
        <fullName evidence="1">Uncharacterized protein</fullName>
    </submittedName>
</protein>
<sequence length="42" mass="4844">MENQTEIKAKEIITLLKGLTLKEAKEILRKVEADIYQSVKIN</sequence>
<dbReference type="RefSeq" id="WP_262494113.1">
    <property type="nucleotide sequence ID" value="NZ_CAIJDO010000210.1"/>
</dbReference>
<reference evidence="1 2" key="1">
    <citation type="submission" date="2020-06" db="EMBL/GenBank/DDBJ databases">
        <authorList>
            <person name="Criscuolo A."/>
        </authorList>
    </citation>
    <scope>NUCLEOTIDE SEQUENCE [LARGE SCALE GENOMIC DNA]</scope>
    <source>
        <strain evidence="2">CIP 110025</strain>
    </source>
</reference>
<proteinExistence type="predicted"/>
<evidence type="ECO:0000313" key="1">
    <source>
        <dbReference type="EMBL" id="CAD0007846.1"/>
    </source>
</evidence>
<dbReference type="EMBL" id="CAIJDO010000210">
    <property type="protein sequence ID" value="CAD0007846.1"/>
    <property type="molecule type" value="Genomic_DNA"/>
</dbReference>
<gene>
    <name evidence="1" type="ORF">FLACHUCJ7_03496</name>
</gene>
<comment type="caution">
    <text evidence="1">The sequence shown here is derived from an EMBL/GenBank/DDBJ whole genome shotgun (WGS) entry which is preliminary data.</text>
</comment>
<dbReference type="Proteomes" id="UP000556700">
    <property type="component" value="Unassembled WGS sequence"/>
</dbReference>
<name>A0A6V6Z8K2_9FLAO</name>
<organism evidence="1 2">
    <name type="scientific">Flavobacterium chungangense</name>
    <dbReference type="NCBI Taxonomy" id="554283"/>
    <lineage>
        <taxon>Bacteria</taxon>
        <taxon>Pseudomonadati</taxon>
        <taxon>Bacteroidota</taxon>
        <taxon>Flavobacteriia</taxon>
        <taxon>Flavobacteriales</taxon>
        <taxon>Flavobacteriaceae</taxon>
        <taxon>Flavobacterium</taxon>
    </lineage>
</organism>